<evidence type="ECO:0000313" key="6">
    <source>
        <dbReference type="Proteomes" id="UP000199118"/>
    </source>
</evidence>
<organism evidence="5 6">
    <name type="scientific">Albimonas donghaensis</name>
    <dbReference type="NCBI Taxonomy" id="356660"/>
    <lineage>
        <taxon>Bacteria</taxon>
        <taxon>Pseudomonadati</taxon>
        <taxon>Pseudomonadota</taxon>
        <taxon>Alphaproteobacteria</taxon>
        <taxon>Rhodobacterales</taxon>
        <taxon>Paracoccaceae</taxon>
        <taxon>Albimonas</taxon>
    </lineage>
</organism>
<protein>
    <submittedName>
        <fullName evidence="5">Transcriptional regulator, HxlR family</fullName>
    </submittedName>
</protein>
<dbReference type="Proteomes" id="UP000199118">
    <property type="component" value="Unassembled WGS sequence"/>
</dbReference>
<name>A0A1H2TIB5_9RHOB</name>
<feature type="domain" description="HTH hxlR-type" evidence="4">
    <location>
        <begin position="17"/>
        <end position="114"/>
    </location>
</feature>
<gene>
    <name evidence="5" type="ORF">SAMN05444336_1011007</name>
</gene>
<reference evidence="5 6" key="1">
    <citation type="submission" date="2016-10" db="EMBL/GenBank/DDBJ databases">
        <authorList>
            <person name="de Groot N.N."/>
        </authorList>
    </citation>
    <scope>NUCLEOTIDE SEQUENCE [LARGE SCALE GENOMIC DNA]</scope>
    <source>
        <strain evidence="5 6">DSM 17890</strain>
    </source>
</reference>
<dbReference type="STRING" id="356660.SAMN05444336_1011007"/>
<keyword evidence="1" id="KW-0805">Transcription regulation</keyword>
<evidence type="ECO:0000256" key="2">
    <source>
        <dbReference type="ARBA" id="ARBA00023125"/>
    </source>
</evidence>
<dbReference type="GO" id="GO:0003677">
    <property type="term" value="F:DNA binding"/>
    <property type="evidence" value="ECO:0007669"/>
    <property type="project" value="UniProtKB-KW"/>
</dbReference>
<dbReference type="PROSITE" id="PS51118">
    <property type="entry name" value="HTH_HXLR"/>
    <property type="match status" value="1"/>
</dbReference>
<accession>A0A1H2TIB5</accession>
<evidence type="ECO:0000256" key="3">
    <source>
        <dbReference type="ARBA" id="ARBA00023163"/>
    </source>
</evidence>
<evidence type="ECO:0000259" key="4">
    <source>
        <dbReference type="PROSITE" id="PS51118"/>
    </source>
</evidence>
<dbReference type="PANTHER" id="PTHR33204:SF18">
    <property type="entry name" value="TRANSCRIPTIONAL REGULATORY PROTEIN"/>
    <property type="match status" value="1"/>
</dbReference>
<dbReference type="InterPro" id="IPR036388">
    <property type="entry name" value="WH-like_DNA-bd_sf"/>
</dbReference>
<proteinExistence type="predicted"/>
<dbReference type="RefSeq" id="WP_092679988.1">
    <property type="nucleotide sequence ID" value="NZ_FNMZ01000001.1"/>
</dbReference>
<dbReference type="PANTHER" id="PTHR33204">
    <property type="entry name" value="TRANSCRIPTIONAL REGULATOR, MARR FAMILY"/>
    <property type="match status" value="1"/>
</dbReference>
<keyword evidence="3" id="KW-0804">Transcription</keyword>
<sequence length="148" mass="16700">MAAAEDIGGSFERLADDPLAIAADEIGDRWVLLIVCASQRGVSRFDDFHRELGVARNILSNRLRKLTELDILRRTPVREGARRMEYSLTDKGLALAEALMPVRDWSRAWCGDDELRARLRLPLRVRSDANGGDQGLDDVMPPRRPFDN</sequence>
<dbReference type="InterPro" id="IPR002577">
    <property type="entry name" value="HTH_HxlR"/>
</dbReference>
<dbReference type="Gene3D" id="1.10.10.10">
    <property type="entry name" value="Winged helix-like DNA-binding domain superfamily/Winged helix DNA-binding domain"/>
    <property type="match status" value="1"/>
</dbReference>
<dbReference type="EMBL" id="FNMZ01000001">
    <property type="protein sequence ID" value="SDW43661.1"/>
    <property type="molecule type" value="Genomic_DNA"/>
</dbReference>
<keyword evidence="2" id="KW-0238">DNA-binding</keyword>
<dbReference type="OrthoDB" id="9782219at2"/>
<keyword evidence="6" id="KW-1185">Reference proteome</keyword>
<dbReference type="InterPro" id="IPR036390">
    <property type="entry name" value="WH_DNA-bd_sf"/>
</dbReference>
<evidence type="ECO:0000313" key="5">
    <source>
        <dbReference type="EMBL" id="SDW43661.1"/>
    </source>
</evidence>
<dbReference type="Pfam" id="PF01638">
    <property type="entry name" value="HxlR"/>
    <property type="match status" value="1"/>
</dbReference>
<dbReference type="SUPFAM" id="SSF46785">
    <property type="entry name" value="Winged helix' DNA-binding domain"/>
    <property type="match status" value="1"/>
</dbReference>
<dbReference type="AlphaFoldDB" id="A0A1H2TIB5"/>
<evidence type="ECO:0000256" key="1">
    <source>
        <dbReference type="ARBA" id="ARBA00023015"/>
    </source>
</evidence>